<protein>
    <recommendedName>
        <fullName evidence="4">Putative succinate-semialdehyde dehydrogenase [NADP(+)] 2</fullName>
        <ecNumber evidence="3">1.2.1.79</ecNumber>
    </recommendedName>
</protein>
<accession>A0A7R7GUG7</accession>
<evidence type="ECO:0000256" key="4">
    <source>
        <dbReference type="ARBA" id="ARBA00039663"/>
    </source>
</evidence>
<comment type="similarity">
    <text evidence="1">Belongs to the aldehyde dehydrogenase family.</text>
</comment>
<evidence type="ECO:0000256" key="5">
    <source>
        <dbReference type="ARBA" id="ARBA00048559"/>
    </source>
</evidence>
<dbReference type="EMBL" id="AP024237">
    <property type="protein sequence ID" value="BCO36263.1"/>
    <property type="molecule type" value="Genomic_DNA"/>
</dbReference>
<keyword evidence="2" id="KW-0560">Oxidoreductase</keyword>
<dbReference type="FunFam" id="3.40.309.10:FF:000012">
    <property type="entry name" value="Betaine aldehyde dehydrogenase"/>
    <property type="match status" value="1"/>
</dbReference>
<evidence type="ECO:0000313" key="7">
    <source>
        <dbReference type="EMBL" id="BCO36263.1"/>
    </source>
</evidence>
<dbReference type="AlphaFoldDB" id="A0A7R7GUG7"/>
<dbReference type="GO" id="GO:0036243">
    <property type="term" value="F:succinate-semialdehyde dehydrogenase (NADP+) activity"/>
    <property type="evidence" value="ECO:0007669"/>
    <property type="project" value="UniProtKB-EC"/>
</dbReference>
<dbReference type="InterPro" id="IPR016163">
    <property type="entry name" value="Ald_DH_C"/>
</dbReference>
<evidence type="ECO:0000256" key="3">
    <source>
        <dbReference type="ARBA" id="ARBA00039122"/>
    </source>
</evidence>
<dbReference type="SUPFAM" id="SSF53720">
    <property type="entry name" value="ALDH-like"/>
    <property type="match status" value="1"/>
</dbReference>
<dbReference type="EC" id="1.2.1.79" evidence="3"/>
<dbReference type="Proteomes" id="UP000595446">
    <property type="component" value="Chromosome"/>
</dbReference>
<dbReference type="Pfam" id="PF00171">
    <property type="entry name" value="Aldedh"/>
    <property type="match status" value="1"/>
</dbReference>
<dbReference type="Gene3D" id="3.40.605.10">
    <property type="entry name" value="Aldehyde Dehydrogenase, Chain A, domain 1"/>
    <property type="match status" value="1"/>
</dbReference>
<proteinExistence type="inferred from homology"/>
<organism evidence="7 8">
    <name type="scientific">Mycobacterium heckeshornense</name>
    <dbReference type="NCBI Taxonomy" id="110505"/>
    <lineage>
        <taxon>Bacteria</taxon>
        <taxon>Bacillati</taxon>
        <taxon>Actinomycetota</taxon>
        <taxon>Actinomycetes</taxon>
        <taxon>Mycobacteriales</taxon>
        <taxon>Mycobacteriaceae</taxon>
        <taxon>Mycobacterium</taxon>
    </lineage>
</organism>
<evidence type="ECO:0000256" key="1">
    <source>
        <dbReference type="ARBA" id="ARBA00009986"/>
    </source>
</evidence>
<dbReference type="InterPro" id="IPR016162">
    <property type="entry name" value="Ald_DH_N"/>
</dbReference>
<evidence type="ECO:0000256" key="2">
    <source>
        <dbReference type="ARBA" id="ARBA00023002"/>
    </source>
</evidence>
<comment type="catalytic activity">
    <reaction evidence="5">
        <text>succinate semialdehyde + NADP(+) + H2O = succinate + NADPH + 2 H(+)</text>
        <dbReference type="Rhea" id="RHEA:13213"/>
        <dbReference type="ChEBI" id="CHEBI:15377"/>
        <dbReference type="ChEBI" id="CHEBI:15378"/>
        <dbReference type="ChEBI" id="CHEBI:30031"/>
        <dbReference type="ChEBI" id="CHEBI:57706"/>
        <dbReference type="ChEBI" id="CHEBI:57783"/>
        <dbReference type="ChEBI" id="CHEBI:58349"/>
        <dbReference type="EC" id="1.2.1.79"/>
    </reaction>
</comment>
<gene>
    <name evidence="7" type="ORF">MHEC_26960</name>
</gene>
<dbReference type="PANTHER" id="PTHR11699">
    <property type="entry name" value="ALDEHYDE DEHYDROGENASE-RELATED"/>
    <property type="match status" value="1"/>
</dbReference>
<keyword evidence="8" id="KW-1185">Reference proteome</keyword>
<dbReference type="InterPro" id="IPR016161">
    <property type="entry name" value="Ald_DH/histidinol_DH"/>
</dbReference>
<evidence type="ECO:0000313" key="8">
    <source>
        <dbReference type="Proteomes" id="UP000595446"/>
    </source>
</evidence>
<dbReference type="FunFam" id="3.40.605.10:FF:000007">
    <property type="entry name" value="NAD/NADP-dependent betaine aldehyde dehydrogenase"/>
    <property type="match status" value="1"/>
</dbReference>
<dbReference type="InterPro" id="IPR015590">
    <property type="entry name" value="Aldehyde_DH_dom"/>
</dbReference>
<name>A0A7R7GUG7_9MYCO</name>
<dbReference type="Gene3D" id="3.40.309.10">
    <property type="entry name" value="Aldehyde Dehydrogenase, Chain A, domain 2"/>
    <property type="match status" value="1"/>
</dbReference>
<feature type="domain" description="Aldehyde dehydrogenase" evidence="6">
    <location>
        <begin position="4"/>
        <end position="398"/>
    </location>
</feature>
<evidence type="ECO:0000259" key="6">
    <source>
        <dbReference type="Pfam" id="PF00171"/>
    </source>
</evidence>
<sequence length="409" mass="42834">MAQLLADNALLAELDVLDNGMPKRFADYTMAMSEEIAGYYAGWPSKLDGMVHSSGEDFMVYTTREPIGVCAAIVPWNGPAAAAVWKIVPAVACGNSIVLKPAEQTPMSAIVLGELCLEAGIPPGVVNVVQGTGETVGKALVDHPGVDKVAFTGSTETGRLIGAAAASTLKRVTLELGGKGANVVFADADLHAAAIGAAATAWGNSGQACLAGTRLLVERSVHDEFLGMVIELTRKMKLGSGFDPAVTMGPLVSRVQFERVSGYIALGQQEGALLAYAGDRPDGPGWFVSPTIFTGVRNDMRIAQEEIFGPVLSVIPFDTEDEAYAIANGTQFGLAGAVWTSDVGRAHRAGRAIRSGVVWINSYGEILTNVPYGGMKQSGYGRELGQGSLDIFTESKSVYLRLAPAQVPG</sequence>
<reference evidence="7 8" key="1">
    <citation type="submission" date="2020-12" db="EMBL/GenBank/DDBJ databases">
        <title>Complete genome sequence of Mycobacterium heckeshornense JCM 15655T, closely related to a pathogenic non-tuberculous mycobacterial species Mycobacterium xenopi.</title>
        <authorList>
            <person name="Yoshida M."/>
            <person name="Fukano H."/>
            <person name="Asakura T."/>
            <person name="Suzuki M."/>
            <person name="Hoshino Y."/>
        </authorList>
    </citation>
    <scope>NUCLEOTIDE SEQUENCE [LARGE SCALE GENOMIC DNA]</scope>
    <source>
        <strain evidence="7 8">JCM 15655</strain>
    </source>
</reference>